<evidence type="ECO:0000313" key="9">
    <source>
        <dbReference type="Proteomes" id="UP000028059"/>
    </source>
</evidence>
<proteinExistence type="inferred from homology"/>
<dbReference type="EMBL" id="JOKN01000001">
    <property type="protein sequence ID" value="KEQ57437.1"/>
    <property type="molecule type" value="Genomic_DNA"/>
</dbReference>
<keyword evidence="5" id="KW-0804">Transcription</keyword>
<keyword evidence="8" id="KW-0648">Protein biosynthesis</keyword>
<dbReference type="PROSITE" id="PS00782">
    <property type="entry name" value="TFIIB"/>
    <property type="match status" value="1"/>
</dbReference>
<evidence type="ECO:0000256" key="6">
    <source>
        <dbReference type="ARBA" id="ARBA00053882"/>
    </source>
</evidence>
<evidence type="ECO:0000256" key="1">
    <source>
        <dbReference type="ARBA" id="ARBA00010857"/>
    </source>
</evidence>
<evidence type="ECO:0000256" key="2">
    <source>
        <dbReference type="ARBA" id="ARBA00013932"/>
    </source>
</evidence>
<name>A0A081RQG4_9ARCH</name>
<dbReference type="GO" id="GO:0003743">
    <property type="term" value="F:translation initiation factor activity"/>
    <property type="evidence" value="ECO:0007669"/>
    <property type="project" value="UniProtKB-KW"/>
</dbReference>
<reference evidence="8 9" key="1">
    <citation type="submission" date="2014-06" db="EMBL/GenBank/DDBJ databases">
        <authorList>
            <person name="Ngugi D.K."/>
            <person name="Blom J."/>
            <person name="Alam I."/>
            <person name="Rashid M."/>
            <person name="Ba Alawi W."/>
            <person name="Zhang G."/>
            <person name="Hikmawan T."/>
            <person name="Guan Y."/>
            <person name="Antunes A."/>
            <person name="Siam R."/>
            <person name="ElDorry H."/>
            <person name="Bajic V."/>
            <person name="Stingl U."/>
        </authorList>
    </citation>
    <scope>NUCLEOTIDE SEQUENCE [LARGE SCALE GENOMIC DNA]</scope>
    <source>
        <strain evidence="8">SCGC AAA799-N04</strain>
    </source>
</reference>
<dbReference type="GO" id="GO:0017025">
    <property type="term" value="F:TBP-class protein binding"/>
    <property type="evidence" value="ECO:0007669"/>
    <property type="project" value="InterPro"/>
</dbReference>
<dbReference type="SMART" id="SM00385">
    <property type="entry name" value="CYCLIN"/>
    <property type="match status" value="2"/>
</dbReference>
<dbReference type="GO" id="GO:0070897">
    <property type="term" value="P:transcription preinitiation complex assembly"/>
    <property type="evidence" value="ECO:0007669"/>
    <property type="project" value="InterPro"/>
</dbReference>
<keyword evidence="9" id="KW-1185">Reference proteome</keyword>
<evidence type="ECO:0000256" key="5">
    <source>
        <dbReference type="ARBA" id="ARBA00023163"/>
    </source>
</evidence>
<dbReference type="FunFam" id="1.10.472.10:FF:000023">
    <property type="entry name" value="Transcription initiation factor IIB"/>
    <property type="match status" value="1"/>
</dbReference>
<evidence type="ECO:0000313" key="8">
    <source>
        <dbReference type="EMBL" id="KEQ57437.1"/>
    </source>
</evidence>
<dbReference type="AlphaFoldDB" id="A0A081RQG4"/>
<dbReference type="GO" id="GO:0097550">
    <property type="term" value="C:transcription preinitiation complex"/>
    <property type="evidence" value="ECO:0007669"/>
    <property type="project" value="TreeGrafter"/>
</dbReference>
<evidence type="ECO:0000256" key="4">
    <source>
        <dbReference type="ARBA" id="ARBA00023015"/>
    </source>
</evidence>
<dbReference type="InterPro" id="IPR013763">
    <property type="entry name" value="Cyclin-like_dom"/>
</dbReference>
<dbReference type="InterPro" id="IPR023486">
    <property type="entry name" value="TFIIB_CS"/>
</dbReference>
<dbReference type="InterPro" id="IPR000812">
    <property type="entry name" value="TFIIB"/>
</dbReference>
<dbReference type="Gene3D" id="1.10.472.10">
    <property type="entry name" value="Cyclin-like"/>
    <property type="match status" value="2"/>
</dbReference>
<comment type="caution">
    <text evidence="8">The sequence shown here is derived from an EMBL/GenBank/DDBJ whole genome shotgun (WGS) entry which is preliminary data.</text>
</comment>
<dbReference type="SUPFAM" id="SSF47954">
    <property type="entry name" value="Cyclin-like"/>
    <property type="match status" value="2"/>
</dbReference>
<comment type="function">
    <text evidence="6">Stabilizes TBP binding to an archaeal box-A promoter. Also responsible for recruiting RNA polymerase II to the pre-initiation complex (DNA-TBP-TFIIB).</text>
</comment>
<feature type="domain" description="Cyclin-like" evidence="7">
    <location>
        <begin position="1"/>
        <end position="77"/>
    </location>
</feature>
<dbReference type="PANTHER" id="PTHR11618:SF13">
    <property type="entry name" value="TRANSCRIPTION INITIATION FACTOR IIB"/>
    <property type="match status" value="1"/>
</dbReference>
<evidence type="ECO:0000256" key="3">
    <source>
        <dbReference type="ARBA" id="ARBA00022737"/>
    </source>
</evidence>
<feature type="domain" description="Cyclin-like" evidence="7">
    <location>
        <begin position="90"/>
        <end position="171"/>
    </location>
</feature>
<dbReference type="CDD" id="cd20550">
    <property type="entry name" value="CYCLIN_TFIIB_archaea_like_rpt2"/>
    <property type="match status" value="1"/>
</dbReference>
<dbReference type="Pfam" id="PF00382">
    <property type="entry name" value="TFIIB"/>
    <property type="match status" value="2"/>
</dbReference>
<comment type="similarity">
    <text evidence="1">Belongs to the TFIIB family.</text>
</comment>
<organism evidence="8 9">
    <name type="scientific">Marine Group I thaumarchaeote SCGC AAA799-N04</name>
    <dbReference type="NCBI Taxonomy" id="1502293"/>
    <lineage>
        <taxon>Archaea</taxon>
        <taxon>Nitrososphaerota</taxon>
        <taxon>Marine Group I</taxon>
    </lineage>
</organism>
<gene>
    <name evidence="8" type="ORF">AAA799N04_00129</name>
</gene>
<dbReference type="PANTHER" id="PTHR11618">
    <property type="entry name" value="TRANSCRIPTION INITIATION FACTOR IIB-RELATED"/>
    <property type="match status" value="1"/>
</dbReference>
<keyword evidence="3" id="KW-0677">Repeat</keyword>
<sequence>MKEKLGISDAVAEKAAYIYRKALEKKLIRGRSISALIAATLYAACRESGTPRNLNDISSAINITRKSLALCYRMIVKELDLKMPVVDSVQCIARIASKADLTEKTKRHAMKILKKAEQNQILAGKDPMGLAASALYLASLKMGEKNTQKKIALAAGVTEVTVRNRCKGLKSLDI</sequence>
<keyword evidence="8" id="KW-0396">Initiation factor</keyword>
<dbReference type="InterPro" id="IPR036915">
    <property type="entry name" value="Cyclin-like_sf"/>
</dbReference>
<dbReference type="PATRIC" id="fig|1502293.3.peg.115"/>
<keyword evidence="4" id="KW-0805">Transcription regulation</keyword>
<evidence type="ECO:0000259" key="7">
    <source>
        <dbReference type="SMART" id="SM00385"/>
    </source>
</evidence>
<dbReference type="InterPro" id="IPR013150">
    <property type="entry name" value="TFIIB_cyclin"/>
</dbReference>
<protein>
    <recommendedName>
        <fullName evidence="2">Transcription initiation factor IIB</fullName>
    </recommendedName>
</protein>
<accession>A0A081RQG4</accession>
<dbReference type="Proteomes" id="UP000028059">
    <property type="component" value="Unassembled WGS sequence"/>
</dbReference>
<dbReference type="PRINTS" id="PR00685">
    <property type="entry name" value="TIFACTORIIB"/>
</dbReference>